<accession>A0A0G4EJB7</accession>
<keyword evidence="2" id="KW-0812">Transmembrane</keyword>
<dbReference type="PhylomeDB" id="A0A0G4EJB7"/>
<feature type="transmembrane region" description="Helical" evidence="2">
    <location>
        <begin position="79"/>
        <end position="101"/>
    </location>
</feature>
<proteinExistence type="predicted"/>
<feature type="region of interest" description="Disordered" evidence="1">
    <location>
        <begin position="1"/>
        <end position="39"/>
    </location>
</feature>
<name>A0A0G4EJB7_VITBC</name>
<dbReference type="InParanoid" id="A0A0G4EJB7"/>
<keyword evidence="2" id="KW-0472">Membrane</keyword>
<feature type="transmembrane region" description="Helical" evidence="2">
    <location>
        <begin position="121"/>
        <end position="142"/>
    </location>
</feature>
<sequence>MTSLLNTTGGGTIGGAGFENDPFLNQQPGRRPRKKRGYDGDDRSLLISPLWTCLLVFIPWVVYLTIQLLFVYAYHESKLAVLVVTTFFAAASVVVLVLGAAKRSTRRDPLLGYSSAIPVELPLGALCLIAVVVSYYFGYINYKTNVRLFWNYNEAATYKNVLPSDKAEKFADAGRLYFNENASVDVEKAVGFVKGEVWCVAPIIDLVETNLVNFWAVGQSCCDKTGGFHCDDSRNTTAKGGVVVPPTLAYRKAIQKAEAFHDIVSADHPILIRWVKSPKSIVDGQYRNAVGFLVVGVFVYLFVSFLFGAFCSMLATPDKPTPALQRDPEP</sequence>
<dbReference type="VEuPathDB" id="CryptoDB:Vbra_7526"/>
<reference evidence="3 4" key="1">
    <citation type="submission" date="2014-11" db="EMBL/GenBank/DDBJ databases">
        <authorList>
            <person name="Zhu J."/>
            <person name="Qi W."/>
            <person name="Song R."/>
        </authorList>
    </citation>
    <scope>NUCLEOTIDE SEQUENCE [LARGE SCALE GENOMIC DNA]</scope>
</reference>
<evidence type="ECO:0000256" key="1">
    <source>
        <dbReference type="SAM" id="MobiDB-lite"/>
    </source>
</evidence>
<evidence type="ECO:0000313" key="3">
    <source>
        <dbReference type="EMBL" id="CEL96214.1"/>
    </source>
</evidence>
<feature type="transmembrane region" description="Helical" evidence="2">
    <location>
        <begin position="49"/>
        <end position="72"/>
    </location>
</feature>
<dbReference type="EMBL" id="CDMY01000243">
    <property type="protein sequence ID" value="CEL96214.1"/>
    <property type="molecule type" value="Genomic_DNA"/>
</dbReference>
<dbReference type="Proteomes" id="UP000041254">
    <property type="component" value="Unassembled WGS sequence"/>
</dbReference>
<evidence type="ECO:0000313" key="4">
    <source>
        <dbReference type="Proteomes" id="UP000041254"/>
    </source>
</evidence>
<gene>
    <name evidence="3" type="ORF">Vbra_7526</name>
</gene>
<feature type="compositionally biased region" description="Gly residues" evidence="1">
    <location>
        <begin position="8"/>
        <end position="17"/>
    </location>
</feature>
<feature type="transmembrane region" description="Helical" evidence="2">
    <location>
        <begin position="289"/>
        <end position="315"/>
    </location>
</feature>
<evidence type="ECO:0000256" key="2">
    <source>
        <dbReference type="SAM" id="Phobius"/>
    </source>
</evidence>
<keyword evidence="2" id="KW-1133">Transmembrane helix</keyword>
<dbReference type="OrthoDB" id="406999at2759"/>
<keyword evidence="4" id="KW-1185">Reference proteome</keyword>
<protein>
    <submittedName>
        <fullName evidence="3">Uncharacterized protein</fullName>
    </submittedName>
</protein>
<dbReference type="AlphaFoldDB" id="A0A0G4EJB7"/>
<organism evidence="3 4">
    <name type="scientific">Vitrella brassicaformis (strain CCMP3155)</name>
    <dbReference type="NCBI Taxonomy" id="1169540"/>
    <lineage>
        <taxon>Eukaryota</taxon>
        <taxon>Sar</taxon>
        <taxon>Alveolata</taxon>
        <taxon>Colpodellida</taxon>
        <taxon>Vitrellaceae</taxon>
        <taxon>Vitrella</taxon>
    </lineage>
</organism>
<dbReference type="OMA" id="VYAYHES"/>